<name>A0A0C2HHS1_9BILA</name>
<reference evidence="2 3" key="1">
    <citation type="submission" date="2013-12" db="EMBL/GenBank/DDBJ databases">
        <title>Draft genome of the parsitic nematode Ancylostoma duodenale.</title>
        <authorList>
            <person name="Mitreva M."/>
        </authorList>
    </citation>
    <scope>NUCLEOTIDE SEQUENCE [LARGE SCALE GENOMIC DNA]</scope>
    <source>
        <strain evidence="2 3">Zhejiang</strain>
    </source>
</reference>
<keyword evidence="3" id="KW-1185">Reference proteome</keyword>
<dbReference type="GO" id="GO:0006357">
    <property type="term" value="P:regulation of transcription by RNA polymerase II"/>
    <property type="evidence" value="ECO:0007669"/>
    <property type="project" value="TreeGrafter"/>
</dbReference>
<dbReference type="EMBL" id="KN726205">
    <property type="protein sequence ID" value="KIH69186.1"/>
    <property type="molecule type" value="Genomic_DNA"/>
</dbReference>
<dbReference type="AlphaFoldDB" id="A0A0C2HHS1"/>
<protein>
    <recommendedName>
        <fullName evidence="1">MADF domain-containing protein</fullName>
    </recommendedName>
</protein>
<dbReference type="InterPro" id="IPR039353">
    <property type="entry name" value="TF_Adf1"/>
</dbReference>
<proteinExistence type="predicted"/>
<evidence type="ECO:0000259" key="1">
    <source>
        <dbReference type="PROSITE" id="PS51029"/>
    </source>
</evidence>
<sequence length="162" mass="19018">MTGIGSGSVKRESRVAEVWTNELREALIDEMRGYSNLWNVKLKSFKDAHGKDLDWIRITSKFNADHSTNFDAQSLKEQWKNLRDSFFKKKGAIANATIGSGAGATTEKWRFFKPLMFEFEFFEWAITKVCETLDELKRRKERDEFDVFGKCLEIVNLFRTWR</sequence>
<gene>
    <name evidence="2" type="ORF">ANCDUO_00470</name>
</gene>
<dbReference type="OrthoDB" id="6600747at2759"/>
<dbReference type="InterPro" id="IPR006578">
    <property type="entry name" value="MADF-dom"/>
</dbReference>
<feature type="domain" description="MADF" evidence="1">
    <location>
        <begin position="26"/>
        <end position="123"/>
    </location>
</feature>
<dbReference type="GO" id="GO:0005634">
    <property type="term" value="C:nucleus"/>
    <property type="evidence" value="ECO:0007669"/>
    <property type="project" value="TreeGrafter"/>
</dbReference>
<dbReference type="PROSITE" id="PS51029">
    <property type="entry name" value="MADF"/>
    <property type="match status" value="1"/>
</dbReference>
<evidence type="ECO:0000313" key="3">
    <source>
        <dbReference type="Proteomes" id="UP000054047"/>
    </source>
</evidence>
<dbReference type="Pfam" id="PF10545">
    <property type="entry name" value="MADF_DNA_bdg"/>
    <property type="match status" value="1"/>
</dbReference>
<organism evidence="2 3">
    <name type="scientific">Ancylostoma duodenale</name>
    <dbReference type="NCBI Taxonomy" id="51022"/>
    <lineage>
        <taxon>Eukaryota</taxon>
        <taxon>Metazoa</taxon>
        <taxon>Ecdysozoa</taxon>
        <taxon>Nematoda</taxon>
        <taxon>Chromadorea</taxon>
        <taxon>Rhabditida</taxon>
        <taxon>Rhabditina</taxon>
        <taxon>Rhabditomorpha</taxon>
        <taxon>Strongyloidea</taxon>
        <taxon>Ancylostomatidae</taxon>
        <taxon>Ancylostomatinae</taxon>
        <taxon>Ancylostoma</taxon>
    </lineage>
</organism>
<dbReference type="SMART" id="SM00595">
    <property type="entry name" value="MADF"/>
    <property type="match status" value="1"/>
</dbReference>
<dbReference type="PANTHER" id="PTHR12243">
    <property type="entry name" value="MADF DOMAIN TRANSCRIPTION FACTOR"/>
    <property type="match status" value="1"/>
</dbReference>
<accession>A0A0C2HHS1</accession>
<evidence type="ECO:0000313" key="2">
    <source>
        <dbReference type="EMBL" id="KIH69186.1"/>
    </source>
</evidence>
<dbReference type="GO" id="GO:0005667">
    <property type="term" value="C:transcription regulator complex"/>
    <property type="evidence" value="ECO:0007669"/>
    <property type="project" value="TreeGrafter"/>
</dbReference>
<dbReference type="Proteomes" id="UP000054047">
    <property type="component" value="Unassembled WGS sequence"/>
</dbReference>
<dbReference type="PANTHER" id="PTHR12243:SF67">
    <property type="entry name" value="COREPRESSOR OF PANGOLIN, ISOFORM A-RELATED"/>
    <property type="match status" value="1"/>
</dbReference>